<evidence type="ECO:0000256" key="1">
    <source>
        <dbReference type="ARBA" id="ARBA00000966"/>
    </source>
</evidence>
<keyword evidence="8" id="KW-0732">Signal</keyword>
<dbReference type="EC" id="3.2.1.4" evidence="3"/>
<sequence length="329" mass="36214">MKFDRRTMMLGAGMAMASACAMARDVEQTPWESWKERFIAPEGRVVDTGNGGISHSEGQGYGMLFAEAADDRATFDRLWGWTNATLSRPDVRLFSWRYDPAALPPVNDPNNATDGDILIGWALMRAARRWHVQEYETASQQIRVAIGTRLTVPVFGRTALLPGLAGFYIGQKATLNLAYYVWPALDAFAKADPEGPWASLIQHGEQLLRESRFGFAGLPTDWIDIDPFGPPRPAAGRPATFGFDAIRIPLYLAMSKRRQMLAPYAGFWRDPAMRPAWIDVFTGAQAPYSLSTGGQAIARVALGKSLVSTSIGPNDDYYSSTLLLLASMV</sequence>
<dbReference type="InterPro" id="IPR012341">
    <property type="entry name" value="6hp_glycosidase-like_sf"/>
</dbReference>
<evidence type="ECO:0000256" key="3">
    <source>
        <dbReference type="ARBA" id="ARBA00012601"/>
    </source>
</evidence>
<evidence type="ECO:0000313" key="9">
    <source>
        <dbReference type="EMBL" id="PTQ09928.1"/>
    </source>
</evidence>
<keyword evidence="6" id="KW-0326">Glycosidase</keyword>
<evidence type="ECO:0000256" key="2">
    <source>
        <dbReference type="ARBA" id="ARBA00009209"/>
    </source>
</evidence>
<organism evidence="9 10">
    <name type="scientific">Sphingomonas oleivorans</name>
    <dbReference type="NCBI Taxonomy" id="1735121"/>
    <lineage>
        <taxon>Bacteria</taxon>
        <taxon>Pseudomonadati</taxon>
        <taxon>Pseudomonadota</taxon>
        <taxon>Alphaproteobacteria</taxon>
        <taxon>Sphingomonadales</taxon>
        <taxon>Sphingomonadaceae</taxon>
        <taxon>Sphingomonas</taxon>
    </lineage>
</organism>
<dbReference type="AlphaFoldDB" id="A0A2T5FVX1"/>
<comment type="caution">
    <text evidence="9">The sequence shown here is derived from an EMBL/GenBank/DDBJ whole genome shotgun (WGS) entry which is preliminary data.</text>
</comment>
<dbReference type="OrthoDB" id="9766708at2"/>
<keyword evidence="7" id="KW-0624">Polysaccharide degradation</keyword>
<dbReference type="SUPFAM" id="SSF48208">
    <property type="entry name" value="Six-hairpin glycosidases"/>
    <property type="match status" value="1"/>
</dbReference>
<evidence type="ECO:0000256" key="5">
    <source>
        <dbReference type="ARBA" id="ARBA00023001"/>
    </source>
</evidence>
<keyword evidence="10" id="KW-1185">Reference proteome</keyword>
<name>A0A2T5FVX1_9SPHN</name>
<proteinExistence type="inferred from homology"/>
<keyword evidence="4" id="KW-0378">Hydrolase</keyword>
<accession>A0A2T5FVX1</accession>
<dbReference type="Gene3D" id="1.50.10.10">
    <property type="match status" value="1"/>
</dbReference>
<comment type="similarity">
    <text evidence="2">Belongs to the glycosyl hydrolase 8 (cellulase D) family.</text>
</comment>
<dbReference type="GO" id="GO:0008810">
    <property type="term" value="F:cellulase activity"/>
    <property type="evidence" value="ECO:0007669"/>
    <property type="project" value="UniProtKB-EC"/>
</dbReference>
<feature type="signal peptide" evidence="8">
    <location>
        <begin position="1"/>
        <end position="23"/>
    </location>
</feature>
<evidence type="ECO:0000313" key="10">
    <source>
        <dbReference type="Proteomes" id="UP000244162"/>
    </source>
</evidence>
<evidence type="ECO:0000256" key="8">
    <source>
        <dbReference type="SAM" id="SignalP"/>
    </source>
</evidence>
<gene>
    <name evidence="9" type="ORF">CLG96_12275</name>
</gene>
<dbReference type="Pfam" id="PF01270">
    <property type="entry name" value="Glyco_hydro_8"/>
    <property type="match status" value="1"/>
</dbReference>
<dbReference type="InterPro" id="IPR008928">
    <property type="entry name" value="6-hairpin_glycosidase_sf"/>
</dbReference>
<feature type="chain" id="PRO_5015463408" description="cellulase" evidence="8">
    <location>
        <begin position="24"/>
        <end position="329"/>
    </location>
</feature>
<keyword evidence="5" id="KW-0136">Cellulose degradation</keyword>
<dbReference type="RefSeq" id="WP_107968280.1">
    <property type="nucleotide sequence ID" value="NZ_NWBU01000010.1"/>
</dbReference>
<keyword evidence="7" id="KW-0119">Carbohydrate metabolism</keyword>
<evidence type="ECO:0000256" key="4">
    <source>
        <dbReference type="ARBA" id="ARBA00022801"/>
    </source>
</evidence>
<dbReference type="PRINTS" id="PR00735">
    <property type="entry name" value="GLHYDRLASE8"/>
</dbReference>
<reference evidence="9 10" key="1">
    <citation type="submission" date="2017-09" db="EMBL/GenBank/DDBJ databases">
        <title>Sphingomonas panjinensis sp.nov., isolated from oil-contaminated soil.</title>
        <authorList>
            <person name="Wang L."/>
            <person name="Chen L."/>
        </authorList>
    </citation>
    <scope>NUCLEOTIDE SEQUENCE [LARGE SCALE GENOMIC DNA]</scope>
    <source>
        <strain evidence="9 10">FW-11</strain>
    </source>
</reference>
<comment type="catalytic activity">
    <reaction evidence="1">
        <text>Endohydrolysis of (1-&gt;4)-beta-D-glucosidic linkages in cellulose, lichenin and cereal beta-D-glucans.</text>
        <dbReference type="EC" id="3.2.1.4"/>
    </reaction>
</comment>
<protein>
    <recommendedName>
        <fullName evidence="3">cellulase</fullName>
        <ecNumber evidence="3">3.2.1.4</ecNumber>
    </recommendedName>
</protein>
<dbReference type="EMBL" id="NWBU01000010">
    <property type="protein sequence ID" value="PTQ09928.1"/>
    <property type="molecule type" value="Genomic_DNA"/>
</dbReference>
<dbReference type="PROSITE" id="PS51257">
    <property type="entry name" value="PROKAR_LIPOPROTEIN"/>
    <property type="match status" value="1"/>
</dbReference>
<evidence type="ECO:0000256" key="7">
    <source>
        <dbReference type="ARBA" id="ARBA00023326"/>
    </source>
</evidence>
<dbReference type="Proteomes" id="UP000244162">
    <property type="component" value="Unassembled WGS sequence"/>
</dbReference>
<dbReference type="GO" id="GO:0030245">
    <property type="term" value="P:cellulose catabolic process"/>
    <property type="evidence" value="ECO:0007669"/>
    <property type="project" value="UniProtKB-KW"/>
</dbReference>
<evidence type="ECO:0000256" key="6">
    <source>
        <dbReference type="ARBA" id="ARBA00023295"/>
    </source>
</evidence>
<dbReference type="InterPro" id="IPR002037">
    <property type="entry name" value="Glyco_hydro_8"/>
</dbReference>